<evidence type="ECO:0000313" key="3">
    <source>
        <dbReference type="EMBL" id="OFD74041.1"/>
    </source>
</evidence>
<dbReference type="InterPro" id="IPR011105">
    <property type="entry name" value="Cell_wall_hydrolase_SleB"/>
</dbReference>
<dbReference type="PROSITE" id="PS51782">
    <property type="entry name" value="LYSM"/>
    <property type="match status" value="2"/>
</dbReference>
<keyword evidence="1" id="KW-0732">Signal</keyword>
<dbReference type="PATRIC" id="fig|86662.25.peg.3924"/>
<dbReference type="CDD" id="cd00118">
    <property type="entry name" value="LysM"/>
    <property type="match status" value="2"/>
</dbReference>
<reference evidence="3 4" key="1">
    <citation type="submission" date="2016-05" db="EMBL/GenBank/DDBJ databases">
        <title>Bacillus thuringiensis and Bacillus weihenstephanensis as novel biocontrol agents of wilt causing Verticillium species.</title>
        <authorList>
            <person name="Hollensteiner J."/>
            <person name="Wemheuer F."/>
            <person name="Harting R."/>
            <person name="Kolarzyk A."/>
            <person name="Diaz-Valerio S."/>
            <person name="Poehlein A."/>
            <person name="Brzuszkiewicz E."/>
            <person name="Nesemann K."/>
            <person name="Braus-Stromeyer S."/>
            <person name="Braus G."/>
            <person name="Daniel R."/>
            <person name="Liesegang H."/>
        </authorList>
    </citation>
    <scope>NUCLEOTIDE SEQUENCE [LARGE SCALE GENOMIC DNA]</scope>
    <source>
        <strain evidence="3 4">GOE8</strain>
    </source>
</reference>
<sequence>MKFLKIKHIIPLSAAVITFVCNQGAAEASTIHTVKKNDTLWGISKQYGVSIQSIKQANNKGNDQTFIGEQLNSPGSMKSNEVTVYQNDKPKNISGQIIYQVQPGDSLETVAKRYNVTVQSIKQINNTAGNKLYTGQHLKINSSISEKEKDLMARLVTAESGGESYKGKVAVAKVILNRVNAKGFPNTITGVIYESIKHGYAFTPVTDGRINQPASAEAKMAVEEAISTNGIHSDWLYFYNPKTSTSKWITTRQTVAVIGNHVFAK</sequence>
<organism evidence="3 4">
    <name type="scientific">Bacillus mycoides</name>
    <dbReference type="NCBI Taxonomy" id="1405"/>
    <lineage>
        <taxon>Bacteria</taxon>
        <taxon>Bacillati</taxon>
        <taxon>Bacillota</taxon>
        <taxon>Bacilli</taxon>
        <taxon>Bacillales</taxon>
        <taxon>Bacillaceae</taxon>
        <taxon>Bacillus</taxon>
        <taxon>Bacillus cereus group</taxon>
    </lineage>
</organism>
<dbReference type="Gene3D" id="1.10.10.2520">
    <property type="entry name" value="Cell wall hydrolase SleB, domain 1"/>
    <property type="match status" value="1"/>
</dbReference>
<gene>
    <name evidence="3" type="ORF">BWGOE8_38180</name>
</gene>
<dbReference type="InterPro" id="IPR042047">
    <property type="entry name" value="SleB_dom1"/>
</dbReference>
<comment type="caution">
    <text evidence="3">The sequence shown here is derived from an EMBL/GenBank/DDBJ whole genome shotgun (WGS) entry which is preliminary data.</text>
</comment>
<dbReference type="Proteomes" id="UP000175706">
    <property type="component" value="Unassembled WGS sequence"/>
</dbReference>
<proteinExistence type="predicted"/>
<feature type="domain" description="LysM" evidence="2">
    <location>
        <begin position="30"/>
        <end position="73"/>
    </location>
</feature>
<dbReference type="Gene3D" id="3.10.350.10">
    <property type="entry name" value="LysM domain"/>
    <property type="match status" value="2"/>
</dbReference>
<protein>
    <submittedName>
        <fullName evidence="3">Peptidoglycan-binding protein LysM</fullName>
    </submittedName>
</protein>
<dbReference type="GO" id="GO:0016787">
    <property type="term" value="F:hydrolase activity"/>
    <property type="evidence" value="ECO:0007669"/>
    <property type="project" value="InterPro"/>
</dbReference>
<dbReference type="SUPFAM" id="SSF54106">
    <property type="entry name" value="LysM domain"/>
    <property type="match status" value="2"/>
</dbReference>
<dbReference type="Pfam" id="PF01476">
    <property type="entry name" value="LysM"/>
    <property type="match status" value="2"/>
</dbReference>
<dbReference type="Pfam" id="PF07486">
    <property type="entry name" value="Hydrolase_2"/>
    <property type="match status" value="1"/>
</dbReference>
<dbReference type="InterPro" id="IPR036779">
    <property type="entry name" value="LysM_dom_sf"/>
</dbReference>
<evidence type="ECO:0000259" key="2">
    <source>
        <dbReference type="PROSITE" id="PS51782"/>
    </source>
</evidence>
<feature type="chain" id="PRO_5038332239" evidence="1">
    <location>
        <begin position="26"/>
        <end position="265"/>
    </location>
</feature>
<dbReference type="Gene3D" id="6.20.240.60">
    <property type="match status" value="1"/>
</dbReference>
<accession>A0A1E8B2R4</accession>
<feature type="signal peptide" evidence="1">
    <location>
        <begin position="1"/>
        <end position="25"/>
    </location>
</feature>
<dbReference type="FunFam" id="3.10.350.10:FF:000019">
    <property type="entry name" value="Cell wall hydrolase"/>
    <property type="match status" value="1"/>
</dbReference>
<evidence type="ECO:0000313" key="4">
    <source>
        <dbReference type="Proteomes" id="UP000175706"/>
    </source>
</evidence>
<feature type="domain" description="LysM" evidence="2">
    <location>
        <begin position="97"/>
        <end position="140"/>
    </location>
</feature>
<dbReference type="InterPro" id="IPR018392">
    <property type="entry name" value="LysM"/>
</dbReference>
<dbReference type="PANTHER" id="PTHR33734:SF22">
    <property type="entry name" value="MEMBRANE-BOUND LYTIC MUREIN TRANSGLYCOSYLASE D"/>
    <property type="match status" value="1"/>
</dbReference>
<dbReference type="SMART" id="SM00257">
    <property type="entry name" value="LysM"/>
    <property type="match status" value="2"/>
</dbReference>
<dbReference type="RefSeq" id="WP_070144546.1">
    <property type="nucleotide sequence ID" value="NZ_LXLT01000061.1"/>
</dbReference>
<name>A0A1E8B2R4_BACMY</name>
<dbReference type="EMBL" id="LXLT01000061">
    <property type="protein sequence ID" value="OFD74041.1"/>
    <property type="molecule type" value="Genomic_DNA"/>
</dbReference>
<dbReference type="AlphaFoldDB" id="A0A1E8B2R4"/>
<evidence type="ECO:0000256" key="1">
    <source>
        <dbReference type="SAM" id="SignalP"/>
    </source>
</evidence>
<dbReference type="PANTHER" id="PTHR33734">
    <property type="entry name" value="LYSM DOMAIN-CONTAINING GPI-ANCHORED PROTEIN 2"/>
    <property type="match status" value="1"/>
</dbReference>